<sequence>MCLSPVVTRSPGGGPAGPCPDCAASVRHLGRVVLWGLPCVLRGLQHAWASTEQTCCAAAEALLHPRVMLADRVHIPRLSLDSGHLEPSRSRRGPAVNHRPRGAPESFLLCELQLVQGVRHYRYDAEFPHFFLTVVEHCSLSATDMRGFRRAEVSLKPIISDLLEAAASLCVLWVGKLPCPALPCPAL</sequence>
<keyword evidence="2" id="KW-1185">Reference proteome</keyword>
<accession>L9L714</accession>
<dbReference type="Proteomes" id="UP000011518">
    <property type="component" value="Unassembled WGS sequence"/>
</dbReference>
<protein>
    <submittedName>
        <fullName evidence="1">Uncharacterized protein</fullName>
    </submittedName>
</protein>
<organism evidence="1 2">
    <name type="scientific">Tupaia chinensis</name>
    <name type="common">Chinese tree shrew</name>
    <name type="synonym">Tupaia belangeri chinensis</name>
    <dbReference type="NCBI Taxonomy" id="246437"/>
    <lineage>
        <taxon>Eukaryota</taxon>
        <taxon>Metazoa</taxon>
        <taxon>Chordata</taxon>
        <taxon>Craniata</taxon>
        <taxon>Vertebrata</taxon>
        <taxon>Euteleostomi</taxon>
        <taxon>Mammalia</taxon>
        <taxon>Eutheria</taxon>
        <taxon>Euarchontoglires</taxon>
        <taxon>Scandentia</taxon>
        <taxon>Tupaiidae</taxon>
        <taxon>Tupaia</taxon>
    </lineage>
</organism>
<dbReference type="InParanoid" id="L9L714"/>
<gene>
    <name evidence="1" type="ORF">TREES_T100002647</name>
</gene>
<name>L9L714_TUPCH</name>
<dbReference type="AlphaFoldDB" id="L9L714"/>
<proteinExistence type="predicted"/>
<reference evidence="2" key="2">
    <citation type="journal article" date="2013" name="Nat. Commun.">
        <title>Genome of the Chinese tree shrew.</title>
        <authorList>
            <person name="Fan Y."/>
            <person name="Huang Z.Y."/>
            <person name="Cao C.C."/>
            <person name="Chen C.S."/>
            <person name="Chen Y.X."/>
            <person name="Fan D.D."/>
            <person name="He J."/>
            <person name="Hou H.L."/>
            <person name="Hu L."/>
            <person name="Hu X.T."/>
            <person name="Jiang X.T."/>
            <person name="Lai R."/>
            <person name="Lang Y.S."/>
            <person name="Liang B."/>
            <person name="Liao S.G."/>
            <person name="Mu D."/>
            <person name="Ma Y.Y."/>
            <person name="Niu Y.Y."/>
            <person name="Sun X.Q."/>
            <person name="Xia J.Q."/>
            <person name="Xiao J."/>
            <person name="Xiong Z.Q."/>
            <person name="Xu L."/>
            <person name="Yang L."/>
            <person name="Zhang Y."/>
            <person name="Zhao W."/>
            <person name="Zhao X.D."/>
            <person name="Zheng Y.T."/>
            <person name="Zhou J.M."/>
            <person name="Zhu Y.B."/>
            <person name="Zhang G.J."/>
            <person name="Wang J."/>
            <person name="Yao Y.G."/>
        </authorList>
    </citation>
    <scope>NUCLEOTIDE SEQUENCE [LARGE SCALE GENOMIC DNA]</scope>
</reference>
<dbReference type="eggNOG" id="KOG4587">
    <property type="taxonomic scope" value="Eukaryota"/>
</dbReference>
<evidence type="ECO:0000313" key="1">
    <source>
        <dbReference type="EMBL" id="ELW70439.1"/>
    </source>
</evidence>
<evidence type="ECO:0000313" key="2">
    <source>
        <dbReference type="Proteomes" id="UP000011518"/>
    </source>
</evidence>
<reference evidence="2" key="1">
    <citation type="submission" date="2012-07" db="EMBL/GenBank/DDBJ databases">
        <title>Genome of the Chinese tree shrew, a rising model animal genetically related to primates.</title>
        <authorList>
            <person name="Zhang G."/>
            <person name="Fan Y."/>
            <person name="Yao Y."/>
            <person name="Huang Z."/>
        </authorList>
    </citation>
    <scope>NUCLEOTIDE SEQUENCE [LARGE SCALE GENOMIC DNA]</scope>
</reference>
<dbReference type="EMBL" id="KB320497">
    <property type="protein sequence ID" value="ELW70439.1"/>
    <property type="molecule type" value="Genomic_DNA"/>
</dbReference>